<dbReference type="PROSITE" id="PS50053">
    <property type="entry name" value="UBIQUITIN_2"/>
    <property type="match status" value="1"/>
</dbReference>
<name>A0A4V0KMF4_PLAYE</name>
<dbReference type="VEuPathDB" id="PlasmoDB:Py17XNL_001105476"/>
<sequence length="103" mass="11363">MADDNAAANNNGSTGTTQGEHIQVKVRSPDGAEVFFKIKRKTKLEKLMEVYCNRLGQSIEAVRFLYDGDRIHGENTPDQLGIEDGDVIDAMVQQTGGSIYKNM</sequence>
<dbReference type="OMA" id="MKIYCAR"/>
<evidence type="ECO:0000313" key="4">
    <source>
        <dbReference type="Proteomes" id="UP000072874"/>
    </source>
</evidence>
<dbReference type="FunFam" id="3.10.20.90:FF:000202">
    <property type="entry name" value="Small ubiquitin-related modifier I"/>
    <property type="match status" value="1"/>
</dbReference>
<dbReference type="PANTHER" id="PTHR10562">
    <property type="entry name" value="SMALL UBIQUITIN-RELATED MODIFIER"/>
    <property type="match status" value="1"/>
</dbReference>
<reference evidence="3 4" key="1">
    <citation type="journal article" date="2014" name="BMC Biol.">
        <title>A comprehensive evaluation of rodent malaria parasite genomes and gene expression.</title>
        <authorList>
            <person name="Otto T.D."/>
            <person name="Bohme U."/>
            <person name="Jackson A.P."/>
            <person name="Hunt M."/>
            <person name="Franke-Fayard B."/>
            <person name="Hoeijmakers W.A."/>
            <person name="Religa A.A."/>
            <person name="Robertson L."/>
            <person name="Sanders M."/>
            <person name="Ogun S.A."/>
            <person name="Cunningham D."/>
            <person name="Erhart A."/>
            <person name="Billker O."/>
            <person name="Khan S.M."/>
            <person name="Stunnenberg H.G."/>
            <person name="Langhorne J."/>
            <person name="Holder A.A."/>
            <person name="Waters A.P."/>
            <person name="Newbold C.I."/>
            <person name="Pain A."/>
            <person name="Berriman M."/>
            <person name="Janse C.J."/>
        </authorList>
    </citation>
    <scope>NUCLEOTIDE SEQUENCE [LARGE SCALE GENOMIC DNA]</scope>
    <source>
        <strain evidence="3 4">17X</strain>
    </source>
</reference>
<gene>
    <name evidence="3" type="ORF">PY17X_1106500</name>
</gene>
<feature type="compositionally biased region" description="Low complexity" evidence="1">
    <location>
        <begin position="1"/>
        <end position="11"/>
    </location>
</feature>
<dbReference type="GeneID" id="34859958"/>
<evidence type="ECO:0000313" key="3">
    <source>
        <dbReference type="EMBL" id="VTZ79344.1"/>
    </source>
</evidence>
<dbReference type="InterPro" id="IPR022617">
    <property type="entry name" value="Rad60/SUMO-like_dom"/>
</dbReference>
<evidence type="ECO:0000259" key="2">
    <source>
        <dbReference type="PROSITE" id="PS50053"/>
    </source>
</evidence>
<dbReference type="SUPFAM" id="SSF54236">
    <property type="entry name" value="Ubiquitin-like"/>
    <property type="match status" value="1"/>
</dbReference>
<proteinExistence type="predicted"/>
<dbReference type="VEuPathDB" id="PlasmoDB:PY17X_1106500"/>
<dbReference type="RefSeq" id="XP_022812347.1">
    <property type="nucleotide sequence ID" value="XM_022956438.1"/>
</dbReference>
<dbReference type="Pfam" id="PF11976">
    <property type="entry name" value="Rad60-SLD"/>
    <property type="match status" value="1"/>
</dbReference>
<feature type="region of interest" description="Disordered" evidence="1">
    <location>
        <begin position="1"/>
        <end position="24"/>
    </location>
</feature>
<dbReference type="KEGG" id="pyo:PY17X_1106500"/>
<dbReference type="CDD" id="cd16116">
    <property type="entry name" value="Ubl_Smt3_like"/>
    <property type="match status" value="1"/>
</dbReference>
<accession>A0A4V0KMF4</accession>
<dbReference type="InterPro" id="IPR029071">
    <property type="entry name" value="Ubiquitin-like_domsf"/>
</dbReference>
<feature type="domain" description="Ubiquitin-like" evidence="2">
    <location>
        <begin position="22"/>
        <end position="97"/>
    </location>
</feature>
<protein>
    <submittedName>
        <fullName evidence="3">Small ubiquitin-related modifier, putative</fullName>
    </submittedName>
</protein>
<dbReference type="OrthoDB" id="442921at2759"/>
<dbReference type="InterPro" id="IPR000626">
    <property type="entry name" value="Ubiquitin-like_dom"/>
</dbReference>
<dbReference type="SMART" id="SM00213">
    <property type="entry name" value="UBQ"/>
    <property type="match status" value="1"/>
</dbReference>
<dbReference type="EMBL" id="LM993665">
    <property type="protein sequence ID" value="VTZ79344.1"/>
    <property type="molecule type" value="Genomic_DNA"/>
</dbReference>
<dbReference type="Gene3D" id="3.10.20.90">
    <property type="entry name" value="Phosphatidylinositol 3-kinase Catalytic Subunit, Chain A, domain 1"/>
    <property type="match status" value="1"/>
</dbReference>
<dbReference type="Proteomes" id="UP000072874">
    <property type="component" value="Chromosome 11"/>
</dbReference>
<organism evidence="3 4">
    <name type="scientific">Plasmodium yoelii</name>
    <dbReference type="NCBI Taxonomy" id="5861"/>
    <lineage>
        <taxon>Eukaryota</taxon>
        <taxon>Sar</taxon>
        <taxon>Alveolata</taxon>
        <taxon>Apicomplexa</taxon>
        <taxon>Aconoidasida</taxon>
        <taxon>Haemosporida</taxon>
        <taxon>Plasmodiidae</taxon>
        <taxon>Plasmodium</taxon>
        <taxon>Plasmodium (Vinckeia)</taxon>
    </lineage>
</organism>
<dbReference type="AlphaFoldDB" id="A0A4V0KMF4"/>
<dbReference type="VEuPathDB" id="PlasmoDB:PYYM_1107600"/>
<evidence type="ECO:0000256" key="1">
    <source>
        <dbReference type="SAM" id="MobiDB-lite"/>
    </source>
</evidence>